<dbReference type="EMBL" id="CT573213">
    <property type="protein sequence ID" value="CAJ60386.1"/>
    <property type="molecule type" value="Genomic_DNA"/>
</dbReference>
<feature type="region of interest" description="Disordered" evidence="1">
    <location>
        <begin position="162"/>
        <end position="192"/>
    </location>
</feature>
<keyword evidence="3" id="KW-1185">Reference proteome</keyword>
<dbReference type="KEGG" id="fal:FRAAL1734"/>
<dbReference type="RefSeq" id="WP_011602918.1">
    <property type="nucleotide sequence ID" value="NC_008278.1"/>
</dbReference>
<protein>
    <submittedName>
        <fullName evidence="2">Replication initiator protein</fullName>
    </submittedName>
</protein>
<feature type="region of interest" description="Disordered" evidence="1">
    <location>
        <begin position="1"/>
        <end position="28"/>
    </location>
</feature>
<dbReference type="Pfam" id="PF20199">
    <property type="entry name" value="RepSA"/>
    <property type="match status" value="1"/>
</dbReference>
<dbReference type="AlphaFoldDB" id="Q0RPZ2"/>
<sequence>MTAPLLGPDPAAPVPSPGGGERPGSRAARMRMPLARHVVEAVAVENGVCIRPMPMRRTNLDTGETQIIPVPCGATLASTCPPCAEKARRLRMAQCKTGWHLDDEPVPDPDPPSDDAKALATLRADLEAARADVLAAGDTGQAGEIDELIGQVDDELAALGVRGKAAPDNRDRPRRVRSTRRRQDAPDLPRLPVDRRTVGRTFTAADGTVWRPSMFLTLTCDTYGRVHKDGTPVDPASYDYRRAARDAIHFPKLIDRFWQNLRRAVGWDVQYFAALEPQKRLAPHLHAAIRGTIPRMMLRLVAAATYHQVWWPSADRPVYDDHRLPAWNENAGGYVDPDTGTPLLSWDDALDSIGEDDEPAHVVRFGPQLRADGVTANTATTGRMIGYLTKYLTKSLDACHDIASDPQRRHVDRLADALRHEPCSPTCANWLRYGIQPRNTRPGLVPGRCKGKVHRRETLGFGGRRVLVSRRWSGKTLTDHRHDRVAFIRQQLETLGHTGDGPAGEPATDRTAWQLLRPGDPAAPRREHLLLHAVAQRHAWRAQLDAARAAAGGGLLPATGPPLPDAA</sequence>
<evidence type="ECO:0000313" key="3">
    <source>
        <dbReference type="Proteomes" id="UP000000657"/>
    </source>
</evidence>
<reference evidence="2 3" key="1">
    <citation type="journal article" date="2007" name="Genome Res.">
        <title>Genome characteristics of facultatively symbiotic Frankia sp. strains reflect host range and host plant biogeography.</title>
        <authorList>
            <person name="Normand P."/>
            <person name="Lapierre P."/>
            <person name="Tisa L.S."/>
            <person name="Gogarten J.P."/>
            <person name="Alloisio N."/>
            <person name="Bagnarol E."/>
            <person name="Bassi C.A."/>
            <person name="Berry A.M."/>
            <person name="Bickhart D.M."/>
            <person name="Choisne N."/>
            <person name="Couloux A."/>
            <person name="Cournoyer B."/>
            <person name="Cruveiller S."/>
            <person name="Daubin V."/>
            <person name="Demange N."/>
            <person name="Francino M.P."/>
            <person name="Goltsman E."/>
            <person name="Huang Y."/>
            <person name="Kopp O.R."/>
            <person name="Labarre L."/>
            <person name="Lapidus A."/>
            <person name="Lavire C."/>
            <person name="Marechal J."/>
            <person name="Martinez M."/>
            <person name="Mastronunzio J.E."/>
            <person name="Mullin B.C."/>
            <person name="Niemann J."/>
            <person name="Pujic P."/>
            <person name="Rawnsley T."/>
            <person name="Rouy Z."/>
            <person name="Schenowitz C."/>
            <person name="Sellstedt A."/>
            <person name="Tavares F."/>
            <person name="Tomkins J.P."/>
            <person name="Vallenet D."/>
            <person name="Valverde C."/>
            <person name="Wall L.G."/>
            <person name="Wang Y."/>
            <person name="Medigue C."/>
            <person name="Benson D.R."/>
        </authorList>
    </citation>
    <scope>NUCLEOTIDE SEQUENCE [LARGE SCALE GENOMIC DNA]</scope>
    <source>
        <strain evidence="3">DSM 45986 / CECT 9034 / ACN14a</strain>
    </source>
</reference>
<accession>Q0RPZ2</accession>
<name>Q0RPZ2_FRAAA</name>
<dbReference type="HOGENOM" id="CLU_537234_0_0_11"/>
<dbReference type="eggNOG" id="ENOG502Z8MS">
    <property type="taxonomic scope" value="Bacteria"/>
</dbReference>
<evidence type="ECO:0000256" key="1">
    <source>
        <dbReference type="SAM" id="MobiDB-lite"/>
    </source>
</evidence>
<organism evidence="2 3">
    <name type="scientific">Frankia alni (strain DSM 45986 / CECT 9034 / ACN14a)</name>
    <dbReference type="NCBI Taxonomy" id="326424"/>
    <lineage>
        <taxon>Bacteria</taxon>
        <taxon>Bacillati</taxon>
        <taxon>Actinomycetota</taxon>
        <taxon>Actinomycetes</taxon>
        <taxon>Frankiales</taxon>
        <taxon>Frankiaceae</taxon>
        <taxon>Frankia</taxon>
    </lineage>
</organism>
<evidence type="ECO:0000313" key="2">
    <source>
        <dbReference type="EMBL" id="CAJ60386.1"/>
    </source>
</evidence>
<feature type="compositionally biased region" description="Basic and acidic residues" evidence="1">
    <location>
        <begin position="181"/>
        <end position="192"/>
    </location>
</feature>
<proteinExistence type="predicted"/>
<gene>
    <name evidence="2" type="primary">repSA</name>
    <name evidence="2" type="ordered locus">FRAAL1734</name>
</gene>
<dbReference type="Proteomes" id="UP000000657">
    <property type="component" value="Chromosome"/>
</dbReference>
<dbReference type="InterPro" id="IPR046828">
    <property type="entry name" value="RepSA"/>
</dbReference>
<dbReference type="OrthoDB" id="3203793at2"/>
<dbReference type="STRING" id="326424.FRAAL1734"/>